<organism evidence="1 2">
    <name type="scientific">Mesorhizobium japonicum (strain LMG 29417 / CECT 9101 / MAFF 303099)</name>
    <name type="common">Mesorhizobium loti (strain MAFF 303099)</name>
    <dbReference type="NCBI Taxonomy" id="266835"/>
    <lineage>
        <taxon>Bacteria</taxon>
        <taxon>Pseudomonadati</taxon>
        <taxon>Pseudomonadota</taxon>
        <taxon>Alphaproteobacteria</taxon>
        <taxon>Hyphomicrobiales</taxon>
        <taxon>Phyllobacteriaceae</taxon>
        <taxon>Mesorhizobium</taxon>
    </lineage>
</organism>
<gene>
    <name evidence="1" type="ordered locus">mlr6076</name>
</gene>
<dbReference type="AlphaFoldDB" id="Q98AB4"/>
<proteinExistence type="predicted"/>
<name>Q98AB4_RHILO</name>
<protein>
    <submittedName>
        <fullName evidence="1">Mlr6076 protein</fullName>
    </submittedName>
</protein>
<evidence type="ECO:0000313" key="1">
    <source>
        <dbReference type="EMBL" id="BAB52422.1"/>
    </source>
</evidence>
<dbReference type="eggNOG" id="COG3608">
    <property type="taxonomic scope" value="Bacteria"/>
</dbReference>
<accession>Q98AB4</accession>
<evidence type="ECO:0000313" key="2">
    <source>
        <dbReference type="Proteomes" id="UP000000552"/>
    </source>
</evidence>
<dbReference type="HOGENOM" id="CLU_2156328_0_0_5"/>
<dbReference type="Gene3D" id="3.40.630.10">
    <property type="entry name" value="Zn peptidases"/>
    <property type="match status" value="1"/>
</dbReference>
<reference evidence="1 2" key="1">
    <citation type="journal article" date="2000" name="DNA Res.">
        <title>Complete genome structure of the nitrogen-fixing symbiotic bacterium Mesorhizobium loti.</title>
        <authorList>
            <person name="Kaneko T."/>
            <person name="Nakamura Y."/>
            <person name="Sato S."/>
            <person name="Asamizu E."/>
            <person name="Kato T."/>
            <person name="Sasamoto S."/>
            <person name="Watanabe A."/>
            <person name="Idesawa K."/>
            <person name="Ishikawa A."/>
            <person name="Kawashima K."/>
            <person name="Kimura T."/>
            <person name="Kishida Y."/>
            <person name="Kiyokawa C."/>
            <person name="Kohara M."/>
            <person name="Matsumoto M."/>
            <person name="Matsuno A."/>
            <person name="Mochizuki Y."/>
            <person name="Nakayama S."/>
            <person name="Nakazaki N."/>
            <person name="Shimpo S."/>
            <person name="Sugimoto M."/>
            <person name="Takeuchi C."/>
            <person name="Yamada M."/>
            <person name="Tabata S."/>
        </authorList>
    </citation>
    <scope>NUCLEOTIDE SEQUENCE [LARGE SCALE GENOMIC DNA]</scope>
    <source>
        <strain evidence="2">LMG 29417 / CECT 9101 / MAFF 303099</strain>
    </source>
</reference>
<dbReference type="EMBL" id="BA000012">
    <property type="protein sequence ID" value="BAB52422.1"/>
    <property type="molecule type" value="Genomic_DNA"/>
</dbReference>
<dbReference type="KEGG" id="mlo:mlr6076"/>
<dbReference type="RefSeq" id="WP_010913745.1">
    <property type="nucleotide sequence ID" value="NC_002678.2"/>
</dbReference>
<dbReference type="Proteomes" id="UP000000552">
    <property type="component" value="Chromosome"/>
</dbReference>
<sequence length="111" mass="12053">MRLRNGLITLGLIKGTVDIPTYRQQKLSQTLETLLSDKVTSPDIGIFEPRCSVLQKVQQGDIIGKLHPMDSVSAQSIDICAPSTSIVCTIKSGAHVSVNEEVAIIARPLKR</sequence>